<proteinExistence type="predicted"/>
<evidence type="ECO:0000259" key="1">
    <source>
        <dbReference type="Pfam" id="PF00534"/>
    </source>
</evidence>
<dbReference type="STRING" id="46677.AWM79_20490"/>
<name>A0A0X1T6F0_PSEAA</name>
<protein>
    <submittedName>
        <fullName evidence="3">Glycosyl transferase family 1</fullName>
    </submittedName>
</protein>
<dbReference type="RefSeq" id="WP_017133565.1">
    <property type="nucleotide sequence ID" value="NZ_CP014135.1"/>
</dbReference>
<feature type="domain" description="Glycosyltransferase subfamily 4-like N-terminal" evidence="2">
    <location>
        <begin position="17"/>
        <end position="175"/>
    </location>
</feature>
<gene>
    <name evidence="3" type="ORF">AWM79_20490</name>
</gene>
<keyword evidence="3" id="KW-0808">Transferase</keyword>
<feature type="domain" description="Glycosyl transferase family 1" evidence="1">
    <location>
        <begin position="189"/>
        <end position="345"/>
    </location>
</feature>
<accession>A0A0X1T6F0</accession>
<reference evidence="3 4" key="1">
    <citation type="submission" date="2016-01" db="EMBL/GenBank/DDBJ databases">
        <authorList>
            <person name="McClelland M."/>
            <person name="Jain A."/>
            <person name="Saraogi P."/>
            <person name="Mendelson R."/>
            <person name="Westerman R."/>
            <person name="SanMiguel P."/>
            <person name="Csonka L."/>
        </authorList>
    </citation>
    <scope>NUCLEOTIDE SEQUENCE [LARGE SCALE GENOMIC DNA]</scope>
    <source>
        <strain evidence="3 4">NCPPB 2472</strain>
    </source>
</reference>
<dbReference type="OrthoDB" id="9802525at2"/>
<dbReference type="Pfam" id="PF00534">
    <property type="entry name" value="Glycos_transf_1"/>
    <property type="match status" value="1"/>
</dbReference>
<dbReference type="GO" id="GO:1901135">
    <property type="term" value="P:carbohydrate derivative metabolic process"/>
    <property type="evidence" value="ECO:0007669"/>
    <property type="project" value="UniProtKB-ARBA"/>
</dbReference>
<organism evidence="3 4">
    <name type="scientific">Pseudomonas agarici</name>
    <dbReference type="NCBI Taxonomy" id="46677"/>
    <lineage>
        <taxon>Bacteria</taxon>
        <taxon>Pseudomonadati</taxon>
        <taxon>Pseudomonadota</taxon>
        <taxon>Gammaproteobacteria</taxon>
        <taxon>Pseudomonadales</taxon>
        <taxon>Pseudomonadaceae</taxon>
        <taxon>Pseudomonas</taxon>
    </lineage>
</organism>
<dbReference type="GO" id="GO:0016757">
    <property type="term" value="F:glycosyltransferase activity"/>
    <property type="evidence" value="ECO:0007669"/>
    <property type="project" value="InterPro"/>
</dbReference>
<dbReference type="InterPro" id="IPR028098">
    <property type="entry name" value="Glyco_trans_4-like_N"/>
</dbReference>
<dbReference type="KEGG" id="pagb:AWM79_20490"/>
<keyword evidence="4" id="KW-1185">Reference proteome</keyword>
<dbReference type="PANTHER" id="PTHR12526:SF627">
    <property type="entry name" value="D-RHAMNOSYLTRANSFERASE WBPZ"/>
    <property type="match status" value="1"/>
</dbReference>
<dbReference type="InterPro" id="IPR001296">
    <property type="entry name" value="Glyco_trans_1"/>
</dbReference>
<dbReference type="Pfam" id="PF13439">
    <property type="entry name" value="Glyco_transf_4"/>
    <property type="match status" value="1"/>
</dbReference>
<dbReference type="AlphaFoldDB" id="A0A0X1T6F0"/>
<evidence type="ECO:0000259" key="2">
    <source>
        <dbReference type="Pfam" id="PF13439"/>
    </source>
</evidence>
<dbReference type="Proteomes" id="UP000063229">
    <property type="component" value="Chromosome"/>
</dbReference>
<dbReference type="EMBL" id="CP014135">
    <property type="protein sequence ID" value="AMB87542.1"/>
    <property type="molecule type" value="Genomic_DNA"/>
</dbReference>
<dbReference type="SUPFAM" id="SSF53756">
    <property type="entry name" value="UDP-Glycosyltransferase/glycogen phosphorylase"/>
    <property type="match status" value="1"/>
</dbReference>
<sequence>MKILHFFKTYYPVSLGGGIEQFIFQLSEGGFAHGVNAETLYLSPQGPARCLAVGRHYSHASRLDLQVASTGFSLSAFKDFSELAREADIVHYHFPWPFADVVHFATCLRKPTVVSYHSDIVRQKFLLGLYRPLMHRFLGSVDRIVVSSPNYLESSPVLARYRDKLSVIPIGLDKDTYPQVPPEKLAFWRSVMGERFFLFVGRLCYYKGLDYLLEAAAKITYPIAIVGVGNLEASLKAKAERLGLTHVHFLGGLADVDKAALLQLCYSMVFPSHLRSEAFGIALLEAAMFGKAMISCEIGTGTSYINIAGETGLVVPPADPAALACAMTRLWGNAPRTQEMGARAQLRFEQLFTAKEMVRGYVGVYQKVLSNGRMSALRAHRA</sequence>
<dbReference type="PANTHER" id="PTHR12526">
    <property type="entry name" value="GLYCOSYLTRANSFERASE"/>
    <property type="match status" value="1"/>
</dbReference>
<dbReference type="CDD" id="cd03795">
    <property type="entry name" value="GT4_WfcD-like"/>
    <property type="match status" value="1"/>
</dbReference>
<dbReference type="Gene3D" id="3.40.50.2000">
    <property type="entry name" value="Glycogen Phosphorylase B"/>
    <property type="match status" value="2"/>
</dbReference>
<evidence type="ECO:0000313" key="3">
    <source>
        <dbReference type="EMBL" id="AMB87542.1"/>
    </source>
</evidence>
<evidence type="ECO:0000313" key="4">
    <source>
        <dbReference type="Proteomes" id="UP000063229"/>
    </source>
</evidence>